<dbReference type="Gene3D" id="1.10.10.60">
    <property type="entry name" value="Homeodomain-like"/>
    <property type="match status" value="2"/>
</dbReference>
<name>A0ABR7TXB5_9BACT</name>
<evidence type="ECO:0000256" key="3">
    <source>
        <dbReference type="ARBA" id="ARBA00023163"/>
    </source>
</evidence>
<proteinExistence type="predicted"/>
<dbReference type="PRINTS" id="PR00032">
    <property type="entry name" value="HTHARAC"/>
</dbReference>
<dbReference type="PANTHER" id="PTHR43280">
    <property type="entry name" value="ARAC-FAMILY TRANSCRIPTIONAL REGULATOR"/>
    <property type="match status" value="1"/>
</dbReference>
<dbReference type="EMBL" id="JACVFC010000005">
    <property type="protein sequence ID" value="MBC9934273.1"/>
    <property type="molecule type" value="Genomic_DNA"/>
</dbReference>
<keyword evidence="1" id="KW-0805">Transcription regulation</keyword>
<dbReference type="Pfam" id="PF12833">
    <property type="entry name" value="HTH_18"/>
    <property type="match status" value="1"/>
</dbReference>
<comment type="caution">
    <text evidence="5">The sequence shown here is derived from an EMBL/GenBank/DDBJ whole genome shotgun (WGS) entry which is preliminary data.</text>
</comment>
<sequence length="298" mass="34863">MRNEVRKGQGFKGQRAIVIPRNILQEKCTADPVMQTMHITDIGYYPKAQFHYLKRPHGTPEHILIYCLEGRGTIWLHKKEYPIEAGDCFIIPRDEPHAYQAHDTDPWTIYWAHFAGYTADAIVTAVQQQLNSYQTFLPLAHERLALFENIYQQLERGYRTENLLYANMSFWAFLASCIYPGSYHPGKTKPEQDTIDHAIDYMYQHLDRMLTLEQMARSINLSISHFSALFKSNTGYSPIEYFNHLKVQKACQYLQFTHLRIKEIASLLGMEDPYYFSRLFSKVMGQSPAQYRAKRQES</sequence>
<evidence type="ECO:0000313" key="5">
    <source>
        <dbReference type="EMBL" id="MBC9934273.1"/>
    </source>
</evidence>
<keyword evidence="2" id="KW-0238">DNA-binding</keyword>
<dbReference type="SUPFAM" id="SSF46689">
    <property type="entry name" value="Homeodomain-like"/>
    <property type="match status" value="2"/>
</dbReference>
<dbReference type="Proteomes" id="UP000659124">
    <property type="component" value="Unassembled WGS sequence"/>
</dbReference>
<dbReference type="SMART" id="SM00342">
    <property type="entry name" value="HTH_ARAC"/>
    <property type="match status" value="1"/>
</dbReference>
<dbReference type="InterPro" id="IPR037923">
    <property type="entry name" value="HTH-like"/>
</dbReference>
<evidence type="ECO:0000259" key="4">
    <source>
        <dbReference type="PROSITE" id="PS01124"/>
    </source>
</evidence>
<dbReference type="InterPro" id="IPR020449">
    <property type="entry name" value="Tscrpt_reg_AraC-type_HTH"/>
</dbReference>
<organism evidence="5 6">
    <name type="scientific">Chitinophaga qingshengii</name>
    <dbReference type="NCBI Taxonomy" id="1569794"/>
    <lineage>
        <taxon>Bacteria</taxon>
        <taxon>Pseudomonadati</taxon>
        <taxon>Bacteroidota</taxon>
        <taxon>Chitinophagia</taxon>
        <taxon>Chitinophagales</taxon>
        <taxon>Chitinophagaceae</taxon>
        <taxon>Chitinophaga</taxon>
    </lineage>
</organism>
<dbReference type="InterPro" id="IPR003313">
    <property type="entry name" value="AraC-bd"/>
</dbReference>
<dbReference type="PROSITE" id="PS01124">
    <property type="entry name" value="HTH_ARAC_FAMILY_2"/>
    <property type="match status" value="1"/>
</dbReference>
<dbReference type="InterPro" id="IPR018060">
    <property type="entry name" value="HTH_AraC"/>
</dbReference>
<gene>
    <name evidence="5" type="ORF">ICL07_28055</name>
</gene>
<keyword evidence="3" id="KW-0804">Transcription</keyword>
<dbReference type="InterPro" id="IPR018062">
    <property type="entry name" value="HTH_AraC-typ_CS"/>
</dbReference>
<dbReference type="SUPFAM" id="SSF51215">
    <property type="entry name" value="Regulatory protein AraC"/>
    <property type="match status" value="1"/>
</dbReference>
<dbReference type="Pfam" id="PF02311">
    <property type="entry name" value="AraC_binding"/>
    <property type="match status" value="1"/>
</dbReference>
<keyword evidence="6" id="KW-1185">Reference proteome</keyword>
<evidence type="ECO:0000313" key="6">
    <source>
        <dbReference type="Proteomes" id="UP000659124"/>
    </source>
</evidence>
<dbReference type="PROSITE" id="PS00041">
    <property type="entry name" value="HTH_ARAC_FAMILY_1"/>
    <property type="match status" value="1"/>
</dbReference>
<feature type="domain" description="HTH araC/xylS-type" evidence="4">
    <location>
        <begin position="196"/>
        <end position="294"/>
    </location>
</feature>
<reference evidence="5 6" key="1">
    <citation type="submission" date="2020-09" db="EMBL/GenBank/DDBJ databases">
        <title>Genome sequences of type strains of Chitinophaga qingshengii and Chitinophaga varians.</title>
        <authorList>
            <person name="Kittiwongwattana C."/>
        </authorList>
    </citation>
    <scope>NUCLEOTIDE SEQUENCE [LARGE SCALE GENOMIC DNA]</scope>
    <source>
        <strain evidence="5 6">JCM 30026</strain>
    </source>
</reference>
<evidence type="ECO:0000256" key="1">
    <source>
        <dbReference type="ARBA" id="ARBA00023015"/>
    </source>
</evidence>
<dbReference type="CDD" id="cd06986">
    <property type="entry name" value="cupin_MmsR-like_N"/>
    <property type="match status" value="1"/>
</dbReference>
<evidence type="ECO:0000256" key="2">
    <source>
        <dbReference type="ARBA" id="ARBA00023125"/>
    </source>
</evidence>
<dbReference type="InterPro" id="IPR009057">
    <property type="entry name" value="Homeodomain-like_sf"/>
</dbReference>
<accession>A0ABR7TXB5</accession>
<protein>
    <submittedName>
        <fullName evidence="5">AraC family transcriptional regulator</fullName>
    </submittedName>
</protein>
<dbReference type="PANTHER" id="PTHR43280:SF30">
    <property type="entry name" value="MMSAB OPERON REGULATORY PROTEIN"/>
    <property type="match status" value="1"/>
</dbReference>
<dbReference type="Gene3D" id="2.60.120.280">
    <property type="entry name" value="Regulatory protein AraC"/>
    <property type="match status" value="1"/>
</dbReference>